<keyword evidence="2" id="KW-0812">Transmembrane</keyword>
<organism evidence="3">
    <name type="scientific">Lepeophtheirus salmonis</name>
    <name type="common">Salmon louse</name>
    <name type="synonym">Caligus salmonis</name>
    <dbReference type="NCBI Taxonomy" id="72036"/>
    <lineage>
        <taxon>Eukaryota</taxon>
        <taxon>Metazoa</taxon>
        <taxon>Ecdysozoa</taxon>
        <taxon>Arthropoda</taxon>
        <taxon>Crustacea</taxon>
        <taxon>Multicrustacea</taxon>
        <taxon>Hexanauplia</taxon>
        <taxon>Copepoda</taxon>
        <taxon>Siphonostomatoida</taxon>
        <taxon>Caligidae</taxon>
        <taxon>Lepeophtheirus</taxon>
    </lineage>
</organism>
<sequence length="82" mass="9199">MGRPVGPSSKNRGSQSHCQPSREVMTDECVRSGCQAFRRLEAIIANKCGSINDYNSSYTSIFSINFVEILLFTLINYISLKF</sequence>
<dbReference type="EMBL" id="HACA01003410">
    <property type="protein sequence ID" value="CDW20771.1"/>
    <property type="molecule type" value="Transcribed_RNA"/>
</dbReference>
<name>A0A0K2T5N1_LEPSM</name>
<feature type="compositionally biased region" description="Polar residues" evidence="1">
    <location>
        <begin position="8"/>
        <end position="19"/>
    </location>
</feature>
<dbReference type="AlphaFoldDB" id="A0A0K2T5N1"/>
<proteinExistence type="predicted"/>
<keyword evidence="2" id="KW-0472">Membrane</keyword>
<keyword evidence="2" id="KW-1133">Transmembrane helix</keyword>
<feature type="transmembrane region" description="Helical" evidence="2">
    <location>
        <begin position="61"/>
        <end position="80"/>
    </location>
</feature>
<evidence type="ECO:0000256" key="1">
    <source>
        <dbReference type="SAM" id="MobiDB-lite"/>
    </source>
</evidence>
<evidence type="ECO:0000256" key="2">
    <source>
        <dbReference type="SAM" id="Phobius"/>
    </source>
</evidence>
<evidence type="ECO:0000313" key="3">
    <source>
        <dbReference type="EMBL" id="CDW20771.1"/>
    </source>
</evidence>
<protein>
    <submittedName>
        <fullName evidence="3">Uncharacterized protein</fullName>
    </submittedName>
</protein>
<feature type="region of interest" description="Disordered" evidence="1">
    <location>
        <begin position="1"/>
        <end position="23"/>
    </location>
</feature>
<reference evidence="3" key="1">
    <citation type="submission" date="2014-05" db="EMBL/GenBank/DDBJ databases">
        <authorList>
            <person name="Chronopoulou M."/>
        </authorList>
    </citation>
    <scope>NUCLEOTIDE SEQUENCE</scope>
    <source>
        <tissue evidence="3">Whole organism</tissue>
    </source>
</reference>
<accession>A0A0K2T5N1</accession>